<dbReference type="Proteomes" id="UP000664859">
    <property type="component" value="Unassembled WGS sequence"/>
</dbReference>
<accession>A0A835ZB48</accession>
<dbReference type="AlphaFoldDB" id="A0A835ZB48"/>
<sequence length="255" mass="27052">MLHGIRRHHRSDRGRSRSRSSSRHRSHKHHKKRDESLSPSSRRRHEQKTSQGIRPQSEAAGSASADVSGDAPADFNFTAAQVAERIAEVCNSAKFRASSLEECFAPDVQVRHLFSSDVTLCDGAPAVAEAYARAIASAAAKPAIEVAKRIFLESDAPGDYSFAIDFIKAGGIAPWRAAAAAAPTVAVYAVKGSRVRELWTAADEEGVTDRAGLSKRAACASATAAAALALAQARAADGATLKVHFHDYANVPVIG</sequence>
<evidence type="ECO:0000313" key="2">
    <source>
        <dbReference type="EMBL" id="KAG5190506.1"/>
    </source>
</evidence>
<comment type="caution">
    <text evidence="2">The sequence shown here is derived from an EMBL/GenBank/DDBJ whole genome shotgun (WGS) entry which is preliminary data.</text>
</comment>
<evidence type="ECO:0000313" key="3">
    <source>
        <dbReference type="Proteomes" id="UP000664859"/>
    </source>
</evidence>
<dbReference type="EMBL" id="JAFCMP010000034">
    <property type="protein sequence ID" value="KAG5190506.1"/>
    <property type="molecule type" value="Genomic_DNA"/>
</dbReference>
<reference evidence="2" key="1">
    <citation type="submission" date="2021-02" db="EMBL/GenBank/DDBJ databases">
        <title>First Annotated Genome of the Yellow-green Alga Tribonema minus.</title>
        <authorList>
            <person name="Mahan K.M."/>
        </authorList>
    </citation>
    <scope>NUCLEOTIDE SEQUENCE</scope>
    <source>
        <strain evidence="2">UTEX B ZZ1240</strain>
    </source>
</reference>
<name>A0A835ZB48_9STRA</name>
<organism evidence="2 3">
    <name type="scientific">Tribonema minus</name>
    <dbReference type="NCBI Taxonomy" id="303371"/>
    <lineage>
        <taxon>Eukaryota</taxon>
        <taxon>Sar</taxon>
        <taxon>Stramenopiles</taxon>
        <taxon>Ochrophyta</taxon>
        <taxon>PX clade</taxon>
        <taxon>Xanthophyceae</taxon>
        <taxon>Tribonematales</taxon>
        <taxon>Tribonemataceae</taxon>
        <taxon>Tribonema</taxon>
    </lineage>
</organism>
<evidence type="ECO:0000256" key="1">
    <source>
        <dbReference type="SAM" id="MobiDB-lite"/>
    </source>
</evidence>
<feature type="compositionally biased region" description="Basic residues" evidence="1">
    <location>
        <begin position="1"/>
        <end position="32"/>
    </location>
</feature>
<proteinExistence type="predicted"/>
<gene>
    <name evidence="2" type="ORF">JKP88DRAFT_298832</name>
</gene>
<protein>
    <submittedName>
        <fullName evidence="2">Uncharacterized protein</fullName>
    </submittedName>
</protein>
<feature type="region of interest" description="Disordered" evidence="1">
    <location>
        <begin position="1"/>
        <end position="67"/>
    </location>
</feature>
<keyword evidence="3" id="KW-1185">Reference proteome</keyword>